<evidence type="ECO:0000313" key="13">
    <source>
        <dbReference type="Proteomes" id="UP000239735"/>
    </source>
</evidence>
<dbReference type="InterPro" id="IPR003663">
    <property type="entry name" value="Sugar/inositol_transpt"/>
</dbReference>
<keyword evidence="6 10" id="KW-0812">Transmembrane</keyword>
<dbReference type="GO" id="GO:0022857">
    <property type="term" value="F:transmembrane transporter activity"/>
    <property type="evidence" value="ECO:0007669"/>
    <property type="project" value="InterPro"/>
</dbReference>
<keyword evidence="4" id="KW-1003">Cell membrane</keyword>
<evidence type="ECO:0000256" key="3">
    <source>
        <dbReference type="ARBA" id="ARBA00022448"/>
    </source>
</evidence>
<feature type="transmembrane region" description="Helical" evidence="10">
    <location>
        <begin position="267"/>
        <end position="296"/>
    </location>
</feature>
<evidence type="ECO:0000256" key="2">
    <source>
        <dbReference type="ARBA" id="ARBA00010992"/>
    </source>
</evidence>
<feature type="transmembrane region" description="Helical" evidence="10">
    <location>
        <begin position="404"/>
        <end position="423"/>
    </location>
</feature>
<dbReference type="PANTHER" id="PTHR48020">
    <property type="entry name" value="PROTON MYO-INOSITOL COTRANSPORTER"/>
    <property type="match status" value="1"/>
</dbReference>
<comment type="subcellular location">
    <subcellularLocation>
        <location evidence="1">Cell membrane</location>
        <topology evidence="1">Multi-pass membrane protein</topology>
    </subcellularLocation>
</comment>
<evidence type="ECO:0000256" key="5">
    <source>
        <dbReference type="ARBA" id="ARBA00022597"/>
    </source>
</evidence>
<dbReference type="Pfam" id="PF00083">
    <property type="entry name" value="Sugar_tr"/>
    <property type="match status" value="1"/>
</dbReference>
<feature type="domain" description="Major facilitator superfamily (MFS) profile" evidence="11">
    <location>
        <begin position="11"/>
        <end position="464"/>
    </location>
</feature>
<keyword evidence="8 10" id="KW-0472">Membrane</keyword>
<feature type="transmembrane region" description="Helical" evidence="10">
    <location>
        <begin position="60"/>
        <end position="79"/>
    </location>
</feature>
<feature type="transmembrane region" description="Helical" evidence="10">
    <location>
        <begin position="91"/>
        <end position="108"/>
    </location>
</feature>
<dbReference type="PROSITE" id="PS00217">
    <property type="entry name" value="SUGAR_TRANSPORT_2"/>
    <property type="match status" value="1"/>
</dbReference>
<sequence>MSRLNPYVVLLTLIATLGGLLFGYDTAVINGAVSSLKAYFIDPRFADLANPAQANAANSLLGFVVSSALIGCIIGGLIGGWVSTNVGRKRGLIIAAVLFLISALGASAPEFPFAPIGHGGPGYMANFVFYRILGGIGVGLASMLSPMYIAEIAPPKVRGNLVAWNQFAIIFGMLIIYFVNFGISKSGSGDAWLNSIGWRYMFLSGAIPAGLFLILLFLVPETPRFLMLKGNESGARAVLAKLVTPEEGAREISEIRASLSGHHSGKLFSFGVLLVFIGVMLSVFQQFVGINVVLYYATDIFKGMGLTTNVSLFQTIIVGAVNLLFTIVAILTVDYFGRRPLQIIGALVMAVSMIALGMDFWIGGKGMVALVCMLAYTAGFAVSWGPVTWVLLSEIFPNQIRGKAMAVAVAAQWIANYLVSWTFPILDNNPYLVDHFKHGFAYWIYGVMGVLAALFMWRVVPETKGRTLEQMEAIWQGEGK</sequence>
<organism evidence="12 13">
    <name type="scientific">Candidatus Sulfuritelmatomonas gaucii</name>
    <dbReference type="NCBI Taxonomy" id="2043161"/>
    <lineage>
        <taxon>Bacteria</taxon>
        <taxon>Pseudomonadati</taxon>
        <taxon>Acidobacteriota</taxon>
        <taxon>Terriglobia</taxon>
        <taxon>Terriglobales</taxon>
        <taxon>Acidobacteriaceae</taxon>
        <taxon>Candidatus Sulfuritelmatomonas</taxon>
    </lineage>
</organism>
<evidence type="ECO:0000256" key="6">
    <source>
        <dbReference type="ARBA" id="ARBA00022692"/>
    </source>
</evidence>
<gene>
    <name evidence="12" type="primary">xylE</name>
    <name evidence="12" type="ORF">SBA5_40007</name>
</gene>
<keyword evidence="7 10" id="KW-1133">Transmembrane helix</keyword>
<dbReference type="InterPro" id="IPR005829">
    <property type="entry name" value="Sugar_transporter_CS"/>
</dbReference>
<evidence type="ECO:0000313" key="12">
    <source>
        <dbReference type="EMBL" id="SPE23482.1"/>
    </source>
</evidence>
<keyword evidence="5" id="KW-0762">Sugar transport</keyword>
<feature type="transmembrane region" description="Helical" evidence="10">
    <location>
        <begin position="200"/>
        <end position="219"/>
    </location>
</feature>
<dbReference type="NCBIfam" id="TIGR00879">
    <property type="entry name" value="SP"/>
    <property type="match status" value="1"/>
</dbReference>
<evidence type="ECO:0000256" key="8">
    <source>
        <dbReference type="ARBA" id="ARBA00023136"/>
    </source>
</evidence>
<accession>A0A2N9LJR0</accession>
<evidence type="ECO:0000256" key="4">
    <source>
        <dbReference type="ARBA" id="ARBA00022475"/>
    </source>
</evidence>
<dbReference type="EMBL" id="OKRB01000097">
    <property type="protein sequence ID" value="SPE23482.1"/>
    <property type="molecule type" value="Genomic_DNA"/>
</dbReference>
<name>A0A2N9LJR0_9BACT</name>
<keyword evidence="3 9" id="KW-0813">Transport</keyword>
<dbReference type="Proteomes" id="UP000239735">
    <property type="component" value="Unassembled WGS sequence"/>
</dbReference>
<dbReference type="PANTHER" id="PTHR48020:SF12">
    <property type="entry name" value="PROTON MYO-INOSITOL COTRANSPORTER"/>
    <property type="match status" value="1"/>
</dbReference>
<comment type="similarity">
    <text evidence="2 9">Belongs to the major facilitator superfamily. Sugar transporter (TC 2.A.1.1) family.</text>
</comment>
<dbReference type="InterPro" id="IPR050814">
    <property type="entry name" value="Myo-inositol_Transporter"/>
</dbReference>
<evidence type="ECO:0000256" key="1">
    <source>
        <dbReference type="ARBA" id="ARBA00004651"/>
    </source>
</evidence>
<evidence type="ECO:0000259" key="11">
    <source>
        <dbReference type="PROSITE" id="PS50850"/>
    </source>
</evidence>
<feature type="transmembrane region" description="Helical" evidence="10">
    <location>
        <begin position="316"/>
        <end position="336"/>
    </location>
</feature>
<dbReference type="PROSITE" id="PS00216">
    <property type="entry name" value="SUGAR_TRANSPORT_1"/>
    <property type="match status" value="1"/>
</dbReference>
<dbReference type="PRINTS" id="PR00171">
    <property type="entry name" value="SUGRTRNSPORT"/>
</dbReference>
<dbReference type="InterPro" id="IPR036259">
    <property type="entry name" value="MFS_trans_sf"/>
</dbReference>
<dbReference type="PROSITE" id="PS50850">
    <property type="entry name" value="MFS"/>
    <property type="match status" value="1"/>
</dbReference>
<feature type="transmembrane region" description="Helical" evidence="10">
    <location>
        <begin position="368"/>
        <end position="392"/>
    </location>
</feature>
<dbReference type="FunFam" id="1.20.1250.20:FF:000122">
    <property type="entry name" value="D-xylose transporter XylE"/>
    <property type="match status" value="1"/>
</dbReference>
<feature type="transmembrane region" description="Helical" evidence="10">
    <location>
        <begin position="343"/>
        <end position="362"/>
    </location>
</feature>
<dbReference type="OrthoDB" id="9783823at2"/>
<reference evidence="13" key="1">
    <citation type="submission" date="2018-02" db="EMBL/GenBank/DDBJ databases">
        <authorList>
            <person name="Hausmann B."/>
        </authorList>
    </citation>
    <scope>NUCLEOTIDE SEQUENCE [LARGE SCALE GENOMIC DNA]</scope>
    <source>
        <strain evidence="13">Peat soil MAG SbA5</strain>
    </source>
</reference>
<dbReference type="InterPro" id="IPR020846">
    <property type="entry name" value="MFS_dom"/>
</dbReference>
<feature type="transmembrane region" description="Helical" evidence="10">
    <location>
        <begin position="443"/>
        <end position="460"/>
    </location>
</feature>
<feature type="transmembrane region" description="Helical" evidence="10">
    <location>
        <begin position="128"/>
        <end position="149"/>
    </location>
</feature>
<dbReference type="SUPFAM" id="SSF103473">
    <property type="entry name" value="MFS general substrate transporter"/>
    <property type="match status" value="1"/>
</dbReference>
<feature type="transmembrane region" description="Helical" evidence="10">
    <location>
        <begin position="161"/>
        <end position="180"/>
    </location>
</feature>
<dbReference type="AlphaFoldDB" id="A0A2N9LJR0"/>
<dbReference type="GO" id="GO:0005886">
    <property type="term" value="C:plasma membrane"/>
    <property type="evidence" value="ECO:0007669"/>
    <property type="project" value="UniProtKB-SubCell"/>
</dbReference>
<evidence type="ECO:0000256" key="9">
    <source>
        <dbReference type="RuleBase" id="RU003346"/>
    </source>
</evidence>
<dbReference type="Gene3D" id="1.20.1250.20">
    <property type="entry name" value="MFS general substrate transporter like domains"/>
    <property type="match status" value="2"/>
</dbReference>
<evidence type="ECO:0000256" key="7">
    <source>
        <dbReference type="ARBA" id="ARBA00022989"/>
    </source>
</evidence>
<dbReference type="NCBIfam" id="NF007484">
    <property type="entry name" value="PRK10077.1"/>
    <property type="match status" value="1"/>
</dbReference>
<proteinExistence type="inferred from homology"/>
<dbReference type="InterPro" id="IPR005828">
    <property type="entry name" value="MFS_sugar_transport-like"/>
</dbReference>
<evidence type="ECO:0000256" key="10">
    <source>
        <dbReference type="SAM" id="Phobius"/>
    </source>
</evidence>
<protein>
    <submittedName>
        <fullName evidence="12">D-xylose transporter</fullName>
    </submittedName>
</protein>